<dbReference type="SUPFAM" id="SSF51735">
    <property type="entry name" value="NAD(P)-binding Rossmann-fold domains"/>
    <property type="match status" value="1"/>
</dbReference>
<feature type="domain" description="ATP-grasp" evidence="8">
    <location>
        <begin position="504"/>
        <end position="540"/>
    </location>
</feature>
<dbReference type="FunFam" id="3.30.1490.20:FF:000020">
    <property type="entry name" value="Protein lysine acetyltransferase"/>
    <property type="match status" value="1"/>
</dbReference>
<dbReference type="Gene3D" id="3.40.50.261">
    <property type="entry name" value="Succinyl-CoA synthetase domains"/>
    <property type="match status" value="2"/>
</dbReference>
<dbReference type="SMART" id="SM00881">
    <property type="entry name" value="CoA_binding"/>
    <property type="match status" value="1"/>
</dbReference>
<dbReference type="GO" id="GO:0005524">
    <property type="term" value="F:ATP binding"/>
    <property type="evidence" value="ECO:0007669"/>
    <property type="project" value="UniProtKB-UniRule"/>
</dbReference>
<comment type="catalytic activity">
    <reaction evidence="1">
        <text>acetate + ATP + CoA = acetyl-CoA + ADP + phosphate</text>
        <dbReference type="Rhea" id="RHEA:15081"/>
        <dbReference type="ChEBI" id="CHEBI:30089"/>
        <dbReference type="ChEBI" id="CHEBI:30616"/>
        <dbReference type="ChEBI" id="CHEBI:43474"/>
        <dbReference type="ChEBI" id="CHEBI:57287"/>
        <dbReference type="ChEBI" id="CHEBI:57288"/>
        <dbReference type="ChEBI" id="CHEBI:456216"/>
        <dbReference type="EC" id="6.2.1.13"/>
    </reaction>
</comment>
<dbReference type="InterPro" id="IPR013815">
    <property type="entry name" value="ATP_grasp_subdomain_1"/>
</dbReference>
<dbReference type="Gene3D" id="3.30.470.20">
    <property type="entry name" value="ATP-grasp fold, B domain"/>
    <property type="match status" value="1"/>
</dbReference>
<dbReference type="InterPro" id="IPR011761">
    <property type="entry name" value="ATP-grasp"/>
</dbReference>
<keyword evidence="3" id="KW-0436">Ligase</keyword>
<dbReference type="PANTHER" id="PTHR43334">
    <property type="entry name" value="ACETATE--COA LIGASE [ADP-FORMING]"/>
    <property type="match status" value="1"/>
</dbReference>
<gene>
    <name evidence="9" type="ORF">SAMN05421752_114109</name>
</gene>
<dbReference type="Gene3D" id="3.30.1490.20">
    <property type="entry name" value="ATP-grasp fold, A domain"/>
    <property type="match status" value="1"/>
</dbReference>
<dbReference type="SUPFAM" id="SSF56059">
    <property type="entry name" value="Glutathione synthetase ATP-binding domain-like"/>
    <property type="match status" value="1"/>
</dbReference>
<accession>A0A1N7GRG7</accession>
<dbReference type="InterPro" id="IPR043938">
    <property type="entry name" value="Ligase_CoA_dom"/>
</dbReference>
<dbReference type="GO" id="GO:0016740">
    <property type="term" value="F:transferase activity"/>
    <property type="evidence" value="ECO:0007669"/>
    <property type="project" value="UniProtKB-KW"/>
</dbReference>
<dbReference type="InterPro" id="IPR003781">
    <property type="entry name" value="CoA-bd"/>
</dbReference>
<keyword evidence="5 6" id="KW-0067">ATP-binding</keyword>
<dbReference type="Pfam" id="PF19045">
    <property type="entry name" value="Ligase_CoA_2"/>
    <property type="match status" value="1"/>
</dbReference>
<dbReference type="EC" id="6.2.1.13" evidence="2"/>
<dbReference type="AlphaFoldDB" id="A0A1N7GRG7"/>
<dbReference type="GO" id="GO:0046872">
    <property type="term" value="F:metal ion binding"/>
    <property type="evidence" value="ECO:0007669"/>
    <property type="project" value="InterPro"/>
</dbReference>
<dbReference type="InterPro" id="IPR036291">
    <property type="entry name" value="NAD(P)-bd_dom_sf"/>
</dbReference>
<evidence type="ECO:0000256" key="7">
    <source>
        <dbReference type="SAM" id="MobiDB-lite"/>
    </source>
</evidence>
<evidence type="ECO:0000256" key="5">
    <source>
        <dbReference type="ARBA" id="ARBA00022840"/>
    </source>
</evidence>
<keyword evidence="9" id="KW-0808">Transferase</keyword>
<proteinExistence type="predicted"/>
<dbReference type="SUPFAM" id="SSF52210">
    <property type="entry name" value="Succinyl-CoA synthetase domains"/>
    <property type="match status" value="2"/>
</dbReference>
<keyword evidence="10" id="KW-1185">Reference proteome</keyword>
<evidence type="ECO:0000256" key="2">
    <source>
        <dbReference type="ARBA" id="ARBA00012957"/>
    </source>
</evidence>
<dbReference type="InterPro" id="IPR051538">
    <property type="entry name" value="Acyl-CoA_Synth/Transferase"/>
</dbReference>
<evidence type="ECO:0000313" key="10">
    <source>
        <dbReference type="Proteomes" id="UP000185936"/>
    </source>
</evidence>
<dbReference type="RefSeq" id="WP_076610374.1">
    <property type="nucleotide sequence ID" value="NZ_FTNR01000014.1"/>
</dbReference>
<dbReference type="Pfam" id="PF13380">
    <property type="entry name" value="CoA_binding_2"/>
    <property type="match status" value="1"/>
</dbReference>
<dbReference type="InterPro" id="IPR032875">
    <property type="entry name" value="Succ_CoA_lig_flav_dom"/>
</dbReference>
<evidence type="ECO:0000256" key="3">
    <source>
        <dbReference type="ARBA" id="ARBA00022598"/>
    </source>
</evidence>
<evidence type="ECO:0000256" key="1">
    <source>
        <dbReference type="ARBA" id="ARBA00001619"/>
    </source>
</evidence>
<dbReference type="OrthoDB" id="18103at2157"/>
<dbReference type="EMBL" id="FTNR01000014">
    <property type="protein sequence ID" value="SIS15162.1"/>
    <property type="molecule type" value="Genomic_DNA"/>
</dbReference>
<name>A0A1N7GRG7_9EURY</name>
<dbReference type="PANTHER" id="PTHR43334:SF1">
    <property type="entry name" value="3-HYDROXYPROPIONATE--COA LIGASE [ADP-FORMING]"/>
    <property type="match status" value="1"/>
</dbReference>
<dbReference type="STRING" id="308853.SAMN05421752_114109"/>
<reference evidence="10" key="1">
    <citation type="submission" date="2017-01" db="EMBL/GenBank/DDBJ databases">
        <authorList>
            <person name="Varghese N."/>
            <person name="Submissions S."/>
        </authorList>
    </citation>
    <scope>NUCLEOTIDE SEQUENCE [LARGE SCALE GENOMIC DNA]</scope>
    <source>
        <strain evidence="10">type strain: HArc-</strain>
    </source>
</reference>
<dbReference type="GO" id="GO:0043758">
    <property type="term" value="F:acetate-CoA ligase (ADP-forming) activity"/>
    <property type="evidence" value="ECO:0007669"/>
    <property type="project" value="UniProtKB-EC"/>
</dbReference>
<dbReference type="PROSITE" id="PS50975">
    <property type="entry name" value="ATP_GRASP"/>
    <property type="match status" value="1"/>
</dbReference>
<dbReference type="Pfam" id="PF13549">
    <property type="entry name" value="ATP-grasp_5"/>
    <property type="match status" value="1"/>
</dbReference>
<dbReference type="Gene3D" id="3.40.50.720">
    <property type="entry name" value="NAD(P)-binding Rossmann-like Domain"/>
    <property type="match status" value="1"/>
</dbReference>
<evidence type="ECO:0000256" key="4">
    <source>
        <dbReference type="ARBA" id="ARBA00022741"/>
    </source>
</evidence>
<organism evidence="9 10">
    <name type="scientific">Natronorubrum thiooxidans</name>
    <dbReference type="NCBI Taxonomy" id="308853"/>
    <lineage>
        <taxon>Archaea</taxon>
        <taxon>Methanobacteriati</taxon>
        <taxon>Methanobacteriota</taxon>
        <taxon>Stenosarchaea group</taxon>
        <taxon>Halobacteria</taxon>
        <taxon>Halobacteriales</taxon>
        <taxon>Natrialbaceae</taxon>
        <taxon>Natronorubrum</taxon>
    </lineage>
</organism>
<feature type="region of interest" description="Disordered" evidence="7">
    <location>
        <begin position="708"/>
        <end position="738"/>
    </location>
</feature>
<dbReference type="Proteomes" id="UP000185936">
    <property type="component" value="Unassembled WGS sequence"/>
</dbReference>
<dbReference type="InterPro" id="IPR016102">
    <property type="entry name" value="Succinyl-CoA_synth-like"/>
</dbReference>
<evidence type="ECO:0000259" key="8">
    <source>
        <dbReference type="PROSITE" id="PS50975"/>
    </source>
</evidence>
<keyword evidence="4 6" id="KW-0547">Nucleotide-binding</keyword>
<sequence length="738" mass="76397">MRDPIDRILEPSSIAVVGASSDPSKRGYQAIETLQTGGYEGTIYPVNPSADEIRGLEVVASIADVPEPVDLALIVVPGPIVPSVLEDCGEIDVGGAVVIAVGFGETDADGEALEEEIVSLAAENDVRLVGPNTSGLINVGDGANLVGADGVPEGDLGLLCQSGNLAIALFTEAAGREGVGFSHYVGVGNEADLQFDEYLPYFERTDETDAVVCYVEGFSDGRAFLEQARETGAKTPIVVCKSGRSDVGKQSASSHTGSLAGDAAVADAVFQQAGVVSVDRSDELLAAADALASQPPVDGENVAVLADGGGHATLAADALAERGLSVPQLAADTQRRLENVLPDAASVRNPVDVAGGTDDDPSVFADCAAALFDDPNVDAVLLSGLFGGYGQRFTDDLEPIEQAAAAEIADAAAATETPLVIQSAYESTDPETHTILREHDVPVYESLDISVACLDALSTYGTHLQVADEKSSFELDSESADGPDGIRALGDRATDGTLSEYDAKALLDEYGAPVTPYALAETATDAERAAAEFDGPVAMKVVSPDIVHKTEADAIALDVADESVRSTHESVLENARAYDPDAAIDGVLVSPMRTDGVEVIVGATHDEQFGPVVMFGLGGVFVEVLEDVAFRAAPLTEHDARTMLDDIDAQDVLEGARGDPPVDRDALVDVLLSVSQLVADHPEIAEVDLNPVLAGEDGAEILDASIVLESGDGNDNPDSDDGRQTQEPDAVPDGGVDE</sequence>
<evidence type="ECO:0000313" key="9">
    <source>
        <dbReference type="EMBL" id="SIS15162.1"/>
    </source>
</evidence>
<protein>
    <recommendedName>
        <fullName evidence="2">acetate--CoA ligase (ADP-forming)</fullName>
        <ecNumber evidence="2">6.2.1.13</ecNumber>
    </recommendedName>
</protein>
<evidence type="ECO:0000256" key="6">
    <source>
        <dbReference type="PROSITE-ProRule" id="PRU00409"/>
    </source>
</evidence>
<dbReference type="Pfam" id="PF13607">
    <property type="entry name" value="Succ_CoA_lig"/>
    <property type="match status" value="1"/>
</dbReference>